<dbReference type="InterPro" id="IPR011856">
    <property type="entry name" value="tRNA_endonuc-like_dom_sf"/>
</dbReference>
<evidence type="ECO:0000256" key="1">
    <source>
        <dbReference type="SAM" id="MobiDB-lite"/>
    </source>
</evidence>
<evidence type="ECO:0000256" key="2">
    <source>
        <dbReference type="SAM" id="Phobius"/>
    </source>
</evidence>
<feature type="domain" description="Restriction endonuclease type IV Mrr" evidence="3">
    <location>
        <begin position="80"/>
        <end position="191"/>
    </location>
</feature>
<evidence type="ECO:0000259" key="3">
    <source>
        <dbReference type="Pfam" id="PF04471"/>
    </source>
</evidence>
<dbReference type="InterPro" id="IPR052906">
    <property type="entry name" value="Type_IV_Methyl-Rstrct_Enzyme"/>
</dbReference>
<evidence type="ECO:0000313" key="4">
    <source>
        <dbReference type="EMBL" id="GAA2485832.1"/>
    </source>
</evidence>
<keyword evidence="2" id="KW-0812">Transmembrane</keyword>
<keyword evidence="2" id="KW-0472">Membrane</keyword>
<feature type="transmembrane region" description="Helical" evidence="2">
    <location>
        <begin position="37"/>
        <end position="56"/>
    </location>
</feature>
<dbReference type="EMBL" id="BAAASR010000007">
    <property type="protein sequence ID" value="GAA2485832.1"/>
    <property type="molecule type" value="Genomic_DNA"/>
</dbReference>
<evidence type="ECO:0000313" key="5">
    <source>
        <dbReference type="Proteomes" id="UP001499942"/>
    </source>
</evidence>
<gene>
    <name evidence="4" type="ORF">GCM10010393_16120</name>
</gene>
<proteinExistence type="predicted"/>
<keyword evidence="2" id="KW-1133">Transmembrane helix</keyword>
<sequence>MPRDAGEWAAAAVVAVATAGLLVKTAAAVWTAAVQAWPALALIAGAAVVFAGGRAVGSARAARARAASLARLRLTLAEVDALSDVQFEFALRDLLIRDGWTARRVGQQGDQAADVIGQHPQYGRIVIQAKHTKVGAKVGSHVMYQVKGTAGPVHGANIAVVVTNGGFTRDAKHWGDQHHVHWIDRDRLHTWAQSGTPLRDLLRLHPRRSRSPHLRVTRAFGRNTSRVKETQGASGSAPSALGP</sequence>
<protein>
    <recommendedName>
        <fullName evidence="3">Restriction endonuclease type IV Mrr domain-containing protein</fullName>
    </recommendedName>
</protein>
<dbReference type="InterPro" id="IPR007560">
    <property type="entry name" value="Restrct_endonuc_IV_Mrr"/>
</dbReference>
<dbReference type="Gene3D" id="3.40.1350.10">
    <property type="match status" value="1"/>
</dbReference>
<feature type="region of interest" description="Disordered" evidence="1">
    <location>
        <begin position="221"/>
        <end position="243"/>
    </location>
</feature>
<dbReference type="InterPro" id="IPR011335">
    <property type="entry name" value="Restrct_endonuc-II-like"/>
</dbReference>
<comment type="caution">
    <text evidence="4">The sequence shown here is derived from an EMBL/GenBank/DDBJ whole genome shotgun (WGS) entry which is preliminary data.</text>
</comment>
<reference evidence="5" key="1">
    <citation type="journal article" date="2019" name="Int. J. Syst. Evol. Microbiol.">
        <title>The Global Catalogue of Microorganisms (GCM) 10K type strain sequencing project: providing services to taxonomists for standard genome sequencing and annotation.</title>
        <authorList>
            <consortium name="The Broad Institute Genomics Platform"/>
            <consortium name="The Broad Institute Genome Sequencing Center for Infectious Disease"/>
            <person name="Wu L."/>
            <person name="Ma J."/>
        </authorList>
    </citation>
    <scope>NUCLEOTIDE SEQUENCE [LARGE SCALE GENOMIC DNA]</scope>
    <source>
        <strain evidence="5">JCM 5062</strain>
    </source>
</reference>
<name>A0ABP5YV24_9ACTN</name>
<keyword evidence="5" id="KW-1185">Reference proteome</keyword>
<dbReference type="Pfam" id="PF04471">
    <property type="entry name" value="Mrr_cat"/>
    <property type="match status" value="1"/>
</dbReference>
<dbReference type="Proteomes" id="UP001499942">
    <property type="component" value="Unassembled WGS sequence"/>
</dbReference>
<dbReference type="PANTHER" id="PTHR30015">
    <property type="entry name" value="MRR RESTRICTION SYSTEM PROTEIN"/>
    <property type="match status" value="1"/>
</dbReference>
<organism evidence="4 5">
    <name type="scientific">Streptomyces gobitricini</name>
    <dbReference type="NCBI Taxonomy" id="68211"/>
    <lineage>
        <taxon>Bacteria</taxon>
        <taxon>Bacillati</taxon>
        <taxon>Actinomycetota</taxon>
        <taxon>Actinomycetes</taxon>
        <taxon>Kitasatosporales</taxon>
        <taxon>Streptomycetaceae</taxon>
        <taxon>Streptomyces</taxon>
    </lineage>
</organism>
<dbReference type="PANTHER" id="PTHR30015:SF6">
    <property type="entry name" value="SLL1429 PROTEIN"/>
    <property type="match status" value="1"/>
</dbReference>
<accession>A0ABP5YV24</accession>
<dbReference type="SUPFAM" id="SSF52980">
    <property type="entry name" value="Restriction endonuclease-like"/>
    <property type="match status" value="1"/>
</dbReference>